<keyword evidence="3" id="KW-1185">Reference proteome</keyword>
<gene>
    <name evidence="2" type="ORF">ACFOX0_25890</name>
</gene>
<feature type="compositionally biased region" description="Low complexity" evidence="1">
    <location>
        <begin position="411"/>
        <end position="420"/>
    </location>
</feature>
<evidence type="ECO:0000313" key="2">
    <source>
        <dbReference type="EMBL" id="MFC4109349.1"/>
    </source>
</evidence>
<dbReference type="EMBL" id="JBHSBN010000023">
    <property type="protein sequence ID" value="MFC4109349.1"/>
    <property type="molecule type" value="Genomic_DNA"/>
</dbReference>
<dbReference type="RefSeq" id="WP_377550611.1">
    <property type="nucleotide sequence ID" value="NZ_JBHSBN010000023.1"/>
</dbReference>
<dbReference type="Proteomes" id="UP001595868">
    <property type="component" value="Unassembled WGS sequence"/>
</dbReference>
<reference evidence="3" key="1">
    <citation type="journal article" date="2019" name="Int. J. Syst. Evol. Microbiol.">
        <title>The Global Catalogue of Microorganisms (GCM) 10K type strain sequencing project: providing services to taxonomists for standard genome sequencing and annotation.</title>
        <authorList>
            <consortium name="The Broad Institute Genomics Platform"/>
            <consortium name="The Broad Institute Genome Sequencing Center for Infectious Disease"/>
            <person name="Wu L."/>
            <person name="Ma J."/>
        </authorList>
    </citation>
    <scope>NUCLEOTIDE SEQUENCE [LARGE SCALE GENOMIC DNA]</scope>
    <source>
        <strain evidence="3">2902at01</strain>
    </source>
</reference>
<name>A0ABV8KTL5_9ACTN</name>
<evidence type="ECO:0000313" key="3">
    <source>
        <dbReference type="Proteomes" id="UP001595868"/>
    </source>
</evidence>
<feature type="region of interest" description="Disordered" evidence="1">
    <location>
        <begin position="122"/>
        <end position="183"/>
    </location>
</feature>
<accession>A0ABV8KTL5</accession>
<evidence type="ECO:0000256" key="1">
    <source>
        <dbReference type="SAM" id="MobiDB-lite"/>
    </source>
</evidence>
<comment type="caution">
    <text evidence="2">The sequence shown here is derived from an EMBL/GenBank/DDBJ whole genome shotgun (WGS) entry which is preliminary data.</text>
</comment>
<proteinExistence type="predicted"/>
<sequence length="553" mass="56661">MDHHPLRPDGRRPAAMVVLACLALGSGAGLAVGLAGRPTTDGPDEGRALSAAEARRLAAMRVTNYRDGRAGLRATLGPPEGPTRLTGWVDWNRALIYLSVTGPGTAVAHGLIQAVPGLIASRPDPTARTDAGDPGPLPAGPGGGTDRPTDGPAAGPGTEPAVPPIEPPADGWRIRRPDPGGARPEPIDTLVALLFGVATDRPDPVDGLADGPARWLGRDRAAGTAVDVLRGPAAGPTAGGTPGPAPLSAVGGTVRYWLDDDARLHRLAAVLPGGLPLAVDLDRSARPELIATAGLGGRPVRPRAVTNAEADQLAGLRPTNRARGGARVSLTVPTVPAANLRGSGWLDWRTGVAYLAVGDRDDPARTRLLRADRAGVADRPAPAPTPPAGTVGGSPGPHSRTGPAPGPRPSAGPGSAGAARDGVPASPPLPPPTERAWTFTSWQRRADARGGLDLDLLVNEALSCGGRAAADPVELRSSAVWLRGDTIAGRPVSVFEMPKPAEAGEPPGQARLRYWVDGGGLLRRLELRTRIGAFAQLDLDPGPVPWISPVPLD</sequence>
<protein>
    <submittedName>
        <fullName evidence="2">Uncharacterized protein</fullName>
    </submittedName>
</protein>
<feature type="region of interest" description="Disordered" evidence="1">
    <location>
        <begin position="371"/>
        <end position="435"/>
    </location>
</feature>
<organism evidence="2 3">
    <name type="scientific">Micromonospora zhanjiangensis</name>
    <dbReference type="NCBI Taxonomy" id="1522057"/>
    <lineage>
        <taxon>Bacteria</taxon>
        <taxon>Bacillati</taxon>
        <taxon>Actinomycetota</taxon>
        <taxon>Actinomycetes</taxon>
        <taxon>Micromonosporales</taxon>
        <taxon>Micromonosporaceae</taxon>
        <taxon>Micromonospora</taxon>
    </lineage>
</organism>